<protein>
    <recommendedName>
        <fullName evidence="3">General secretion pathway protein GspJ</fullName>
    </recommendedName>
</protein>
<evidence type="ECO:0008006" key="3">
    <source>
        <dbReference type="Google" id="ProtNLM"/>
    </source>
</evidence>
<evidence type="ECO:0000313" key="2">
    <source>
        <dbReference type="Proteomes" id="UP001055117"/>
    </source>
</evidence>
<accession>A0ABQ4QQM9</accession>
<dbReference type="EMBL" id="BPQG01000100">
    <property type="protein sequence ID" value="GJD46927.1"/>
    <property type="molecule type" value="Genomic_DNA"/>
</dbReference>
<evidence type="ECO:0000313" key="1">
    <source>
        <dbReference type="EMBL" id="GJD46927.1"/>
    </source>
</evidence>
<comment type="caution">
    <text evidence="1">The sequence shown here is derived from an EMBL/GenBank/DDBJ whole genome shotgun (WGS) entry which is preliminary data.</text>
</comment>
<sequence>MAIGAIILVAVGSLLGLMSRQADRTAERTERLDVAGHALAALARDIGSIARARWAGPGQRNFVFAGLPDRMLFSLDRTDADRTPRSLAILLQGTETKDGSTVLRAEAPLSPIDRDEAALDFASAHMVYSGTASVRFAYVVAPGEGAPELLVDVWPAAQTLPIAVRVAFTDPASGEILSSLRVPLRIEAEPGCAAPRKAFCSRIDPRSLEAQGEPGVPTAGMAAAVGR</sequence>
<reference evidence="1 2" key="1">
    <citation type="journal article" date="2021" name="Front. Microbiol.">
        <title>Comprehensive Comparative Genomics and Phenotyping of Methylobacterium Species.</title>
        <authorList>
            <person name="Alessa O."/>
            <person name="Ogura Y."/>
            <person name="Fujitani Y."/>
            <person name="Takami H."/>
            <person name="Hayashi T."/>
            <person name="Sahin N."/>
            <person name="Tani A."/>
        </authorList>
    </citation>
    <scope>NUCLEOTIDE SEQUENCE [LARGE SCALE GENOMIC DNA]</scope>
    <source>
        <strain evidence="1 2">DSM 23679</strain>
    </source>
</reference>
<proteinExistence type="predicted"/>
<keyword evidence="2" id="KW-1185">Reference proteome</keyword>
<organism evidence="1 2">
    <name type="scientific">Methylobacterium cerastii</name>
    <dbReference type="NCBI Taxonomy" id="932741"/>
    <lineage>
        <taxon>Bacteria</taxon>
        <taxon>Pseudomonadati</taxon>
        <taxon>Pseudomonadota</taxon>
        <taxon>Alphaproteobacteria</taxon>
        <taxon>Hyphomicrobiales</taxon>
        <taxon>Methylobacteriaceae</taxon>
        <taxon>Methylobacterium</taxon>
    </lineage>
</organism>
<dbReference type="Proteomes" id="UP001055117">
    <property type="component" value="Unassembled WGS sequence"/>
</dbReference>
<name>A0ABQ4QQM9_9HYPH</name>
<gene>
    <name evidence="1" type="ORF">AFCDBAGC_4812</name>
</gene>